<reference evidence="1 2" key="1">
    <citation type="submission" date="2016-10" db="EMBL/GenBank/DDBJ databases">
        <authorList>
            <person name="de Groot N.N."/>
        </authorList>
    </citation>
    <scope>NUCLEOTIDE SEQUENCE [LARGE SCALE GENOMIC DNA]</scope>
    <source>
        <strain evidence="1 2">DSM 8423</strain>
    </source>
</reference>
<dbReference type="AlphaFoldDB" id="A0A1H7Y1J9"/>
<evidence type="ECO:0000313" key="2">
    <source>
        <dbReference type="Proteomes" id="UP000198744"/>
    </source>
</evidence>
<keyword evidence="2" id="KW-1185">Reference proteome</keyword>
<evidence type="ECO:0000313" key="1">
    <source>
        <dbReference type="EMBL" id="SEM39831.1"/>
    </source>
</evidence>
<dbReference type="STRING" id="43775.SAMN04489760_11356"/>
<proteinExistence type="predicted"/>
<sequence length="72" mass="8532">MYSKARKLRLRDFPAMVFQPVYHGQDRLSQFTAVNLRSVPIFLPLIYANVFIRCRNILVLFLMLLANTNEMR</sequence>
<gene>
    <name evidence="1" type="ORF">SAMN04489760_11356</name>
</gene>
<dbReference type="Proteomes" id="UP000198744">
    <property type="component" value="Unassembled WGS sequence"/>
</dbReference>
<accession>A0A1H7Y1J9</accession>
<protein>
    <submittedName>
        <fullName evidence="1">Uncharacterized protein</fullName>
    </submittedName>
</protein>
<dbReference type="EMBL" id="FOBS01000013">
    <property type="protein sequence ID" value="SEM39831.1"/>
    <property type="molecule type" value="Genomic_DNA"/>
</dbReference>
<organism evidence="1 2">
    <name type="scientific">Syntrophus gentianae</name>
    <dbReference type="NCBI Taxonomy" id="43775"/>
    <lineage>
        <taxon>Bacteria</taxon>
        <taxon>Pseudomonadati</taxon>
        <taxon>Thermodesulfobacteriota</taxon>
        <taxon>Syntrophia</taxon>
        <taxon>Syntrophales</taxon>
        <taxon>Syntrophaceae</taxon>
        <taxon>Syntrophus</taxon>
    </lineage>
</organism>
<name>A0A1H7Y1J9_9BACT</name>